<keyword evidence="3" id="KW-1185">Reference proteome</keyword>
<sequence length="2040" mass="239700">MGFSCLDIFSQHFYFNVEKQNIKKSTWIGAVSTFIVIVTASSYYIYLLNLYVNNQIDPIYRSQSIITQEKTELKLNSNLFGFKYVLDGNISLDQLQSKNNKTYLVNYAFFYYSNDQNYTYINLDIIKCTDPILIDYYCLDFSKLQNNTLALSVVDNIYSYIAIVTYGCLDIDAKKTSIPNNCATQSEIDQVINGYSSGIRFKLFTSQFNTSTKSEQVKYRNSYSFTQANQISFTTFKIQKQETVVNQGILIQQQSQFSSPIQYNSFYQNFDRQYSIQNNIQSGYIFVKIEMDEIIQQIKIKFPTIPEILALGNSILTVLMFIGIFGRFSSFKKIRNDFFMLLMQNLFQENYLHILKINKLVDNKFINQEKKQILDKKNHIIQKEQLENREYQDDDDRNFVNQNYKSQRIKTKLQIDQQKTISEIKSNFAYQNLVISNQSSQQQIKLQQEKPNLKKESYNFKAIINQKFSQAIYKNLFKTNTWIGTATTLIVIIAASSYYIYLLYLYINNQIDPIYRSQSIISQERIEVNLNSNLFAFKFQYDINISLDQLQSQNNKTYLVNYAYFFQTDNQNNTYINLDIIKCTDPNLSDYYCLDFSQLQNLTLAYSIVDNIYSYIAIATYGCLDLDTIKTSIPNNCATQSEIDQVMNGYNAGMRFKLFTSQFNTQTKNEQVQYRNSYTISQGNQISFSTFRIQKQQTVVNQGFLIQQQSNFSSPIQYNLHQQNFDRQYSIQNNIQSGYSFVKIEMDEIIQQIKIKYPTIPEILALGNSILTVLMFIGIFGRFSSFENIRNDFFMLLMQNLFQENYMHILKANKLVEDNQENKQIFNKKNLNIQKEQLEDSEYKDDNQNFVNHNNLDIFSQHFYFNVDKQNIKKSTWIGTVSTFIVIIAASSYYIYLLNLYINNQIDPIYRSQSIITQERTEISLNSNLFGFRYEYDINKSLDLLQSKSNKTYLVNYAFFYYFDNQNSTFINLDIIKCTDTNLIDFYCLDFSKLQNLTLALSVVDNLYSYIAIVTYGCLDLDTIKTSIPNDCATQSEIDQVINGYNSGIRLKLFTSQFNTSTKNEQVKYRNSYSFTQGNQIAFTTLKIQKQETAVNQGILIQQQSNFSSPIEYNSFYQTLDRKYSIQNNIQSGYIFVKLEMDEIIQQIKIKFPTIPEILALGNSILTVLMFIGIFGRFSSFKNIRNDFFMLLMQNLFQENYMHILKVNKLVEDNQEKKQIFNKKNFNIKKEQLEDSEYKEDNQNFVNQKYESQRIKTKLQIDQQKNKLEIKNKFAYQNLVISNESSPQQIKEQKQSPNLKKVSYNFKAIFNEKFSQVIYKNLFKIKCLKKSEYLLNQGLDKYTKKFIEELLVKDLNIFQIYKDILFLKKSIMILLDNQQLAAIKLIGCSQNFLNFQNQSLQSIITSSQNEKKRSHFEEQLTLLMNEEFWLGLLMGFQNLDIFSQHFYFNIDKKQIKKGTLIGTISTLVVLIAAASYYLYLLDLYLNNSIDPIYRSQNVITQERVDINLDSNIVGFRYEYDYNRSIDQLQKQNNKTYIVNYAFFYYSDSQNNSQITLDIIKCTDPNLIGFYCIDFSKLQNLALTISTIDSIYSYIGIMTYGCLDLDVYKTTVPSDCATQQEIDQVINGINSGVRLKLFTSQFNIATNKMEVSYRNQFIFTTANQLLQTNLKTQKQVTTVKQGMLFLQSTNYSSPIQYNIFLQSYDRQYSITNINCSGYSFVQINLDEIVQEIKVQYQTIPEILAVGNSILTLLMLFGFLGRLYSFDSIRKDFFMLIMQNMFQDNFMNILKKQKNVIKVNENIENNNVSIKQEKLDLSEQKEEGDYFKNKHYQSRIVKTKLQIDLQQQMKQSLKERLSYQNIRSSSLISPQSTIRTNEKFKFDKSLEKFKAICNQKFSQIISQNIFKKRFRRKEEYLQSQGLNKQSQKFIEDQMIKDLNIFQLYKDILFLKKAIMILLDKQQLSALKLVGCSQNFFDIQKEGIGNTLSFQTANQNKMSYFDEQYAIYISEELQYQHIQSFFQKCQSEKYINEIDKRILSSIY</sequence>
<keyword evidence="1 2" id="KW-0812">Transmembrane</keyword>
<dbReference type="RefSeq" id="XP_001471257.3">
    <property type="nucleotide sequence ID" value="XM_001471207.3"/>
</dbReference>
<accession>A4VE99</accession>
<feature type="transmembrane region" description="Helical" evidence="1">
    <location>
        <begin position="482"/>
        <end position="507"/>
    </location>
</feature>
<protein>
    <submittedName>
        <fullName evidence="2">Transmembrane protein, putative</fullName>
    </submittedName>
</protein>
<keyword evidence="1" id="KW-1133">Transmembrane helix</keyword>
<dbReference type="OrthoDB" id="302623at2759"/>
<dbReference type="InParanoid" id="A4VE99"/>
<feature type="transmembrane region" description="Helical" evidence="1">
    <location>
        <begin position="27"/>
        <end position="46"/>
    </location>
</feature>
<evidence type="ECO:0000313" key="3">
    <source>
        <dbReference type="Proteomes" id="UP000009168"/>
    </source>
</evidence>
<reference evidence="3" key="1">
    <citation type="journal article" date="2006" name="PLoS Biol.">
        <title>Macronuclear genome sequence of the ciliate Tetrahymena thermophila, a model eukaryote.</title>
        <authorList>
            <person name="Eisen J.A."/>
            <person name="Coyne R.S."/>
            <person name="Wu M."/>
            <person name="Wu D."/>
            <person name="Thiagarajan M."/>
            <person name="Wortman J.R."/>
            <person name="Badger J.H."/>
            <person name="Ren Q."/>
            <person name="Amedeo P."/>
            <person name="Jones K.M."/>
            <person name="Tallon L.J."/>
            <person name="Delcher A.L."/>
            <person name="Salzberg S.L."/>
            <person name="Silva J.C."/>
            <person name="Haas B.J."/>
            <person name="Majoros W.H."/>
            <person name="Farzad M."/>
            <person name="Carlton J.M."/>
            <person name="Smith R.K. Jr."/>
            <person name="Garg J."/>
            <person name="Pearlman R.E."/>
            <person name="Karrer K.M."/>
            <person name="Sun L."/>
            <person name="Manning G."/>
            <person name="Elde N.C."/>
            <person name="Turkewitz A.P."/>
            <person name="Asai D.J."/>
            <person name="Wilkes D.E."/>
            <person name="Wang Y."/>
            <person name="Cai H."/>
            <person name="Collins K."/>
            <person name="Stewart B.A."/>
            <person name="Lee S.R."/>
            <person name="Wilamowska K."/>
            <person name="Weinberg Z."/>
            <person name="Ruzzo W.L."/>
            <person name="Wloga D."/>
            <person name="Gaertig J."/>
            <person name="Frankel J."/>
            <person name="Tsao C.-C."/>
            <person name="Gorovsky M.A."/>
            <person name="Keeling P.J."/>
            <person name="Waller R.F."/>
            <person name="Patron N.J."/>
            <person name="Cherry J.M."/>
            <person name="Stover N.A."/>
            <person name="Krieger C.J."/>
            <person name="del Toro C."/>
            <person name="Ryder H.F."/>
            <person name="Williamson S.C."/>
            <person name="Barbeau R.A."/>
            <person name="Hamilton E.P."/>
            <person name="Orias E."/>
        </authorList>
    </citation>
    <scope>NUCLEOTIDE SEQUENCE [LARGE SCALE GENOMIC DNA]</scope>
    <source>
        <strain evidence="3">SB210</strain>
    </source>
</reference>
<feature type="transmembrane region" description="Helical" evidence="1">
    <location>
        <begin position="1460"/>
        <end position="1479"/>
    </location>
</feature>
<dbReference type="KEGG" id="tet:TTHERM_00101549"/>
<dbReference type="GeneID" id="7841219"/>
<feature type="transmembrane region" description="Helical" evidence="1">
    <location>
        <begin position="763"/>
        <end position="781"/>
    </location>
</feature>
<name>A4VE99_TETTS</name>
<feature type="transmembrane region" description="Helical" evidence="1">
    <location>
        <begin position="1741"/>
        <end position="1763"/>
    </location>
</feature>
<proteinExistence type="predicted"/>
<organism evidence="2 3">
    <name type="scientific">Tetrahymena thermophila (strain SB210)</name>
    <dbReference type="NCBI Taxonomy" id="312017"/>
    <lineage>
        <taxon>Eukaryota</taxon>
        <taxon>Sar</taxon>
        <taxon>Alveolata</taxon>
        <taxon>Ciliophora</taxon>
        <taxon>Intramacronucleata</taxon>
        <taxon>Oligohymenophorea</taxon>
        <taxon>Hymenostomatida</taxon>
        <taxon>Tetrahymenina</taxon>
        <taxon>Tetrahymenidae</taxon>
        <taxon>Tetrahymena</taxon>
    </lineage>
</organism>
<feature type="transmembrane region" description="Helical" evidence="1">
    <location>
        <begin position="877"/>
        <end position="896"/>
    </location>
</feature>
<gene>
    <name evidence="2" type="ORF">TTHERM_00101549</name>
</gene>
<feature type="transmembrane region" description="Helical" evidence="1">
    <location>
        <begin position="308"/>
        <end position="326"/>
    </location>
</feature>
<keyword evidence="1" id="KW-0472">Membrane</keyword>
<dbReference type="Proteomes" id="UP000009168">
    <property type="component" value="Unassembled WGS sequence"/>
</dbReference>
<evidence type="ECO:0000256" key="1">
    <source>
        <dbReference type="SAM" id="Phobius"/>
    </source>
</evidence>
<feature type="transmembrane region" description="Helical" evidence="1">
    <location>
        <begin position="1158"/>
        <end position="1176"/>
    </location>
</feature>
<evidence type="ECO:0000313" key="2">
    <source>
        <dbReference type="EMBL" id="EDK31859.3"/>
    </source>
</evidence>
<dbReference type="EMBL" id="GG662767">
    <property type="protein sequence ID" value="EDK31859.3"/>
    <property type="molecule type" value="Genomic_DNA"/>
</dbReference>
<dbReference type="HOGENOM" id="CLU_269873_0_0_1"/>